<dbReference type="Proteomes" id="UP000054928">
    <property type="component" value="Unassembled WGS sequence"/>
</dbReference>
<dbReference type="OMA" id="DENIMAQ"/>
<dbReference type="PANTHER" id="PTHR34496:SF6">
    <property type="entry name" value="GLYCOSYLTRANSFERASE 2-LIKE DOMAIN-CONTAINING PROTEIN"/>
    <property type="match status" value="1"/>
</dbReference>
<name>A0A0P1AU45_PLAHL</name>
<dbReference type="SUPFAM" id="SSF53474">
    <property type="entry name" value="alpha/beta-Hydrolases"/>
    <property type="match status" value="1"/>
</dbReference>
<sequence>MAIPFFCLVVVLYEFLYLQEYAVGGAKEDRDLHIRTVNNAAAALPESTNPPSIINGRHTIILVANYRDSTRCSETLRSIFDNAKAPDNLKLSIYDQIYPSKNESQCVEAFCKLVGEDYCRRSQIVSSQIDASYAKGPTAARYETEKEISDEDFCMAIDSHLVFVPDWDENIMAQWDSIKNPNAIISVYPKAIEHLKNRDVDNQVQLMCQSRIESNDRDAMVQYAAPVWIDKKKTPKPRLMSQLAGGFNFGGCKQTKEVRNDPYTPYLFHGEEYSRAARLWTAGYDFYVPSDDIAYHWYETRNVVWESDWNKRYIKQQASRRRIRYILGLPVTKEDFDRTDLKNFSLGTKRTFQQWKNFSGIDPLAKFISSNISQFDNCRELEKKIVLQHVTFALALLVYARNTGRNLSQLRLLLQQTEPHLSWPEYLKATLRYFTVGQLIAGSEYLLCLVKPRLAARIGRLLVCIPHDCRVNCRFGPHKRNMLDFYGVQTAKANPVLVFVHGGAWSFGHKWQYALVGEYLATQGVLVAVIDYRTFPNGSIVDMIEDVENAIFWVAEYCRSLGGDSTRLFLMGHSSGGHVGALALVNSAVRLTTNDSMPSNEREIAKCVRGFIGLSTPYDISDHYVFESKRIMGPFNGVHEISSMKPAMLGMNNFEKFSPTALVEKSRSMGTSLPPFHILHGEDDTVVPTSSSKKFVHILKQKGQEATYYEIC</sequence>
<dbReference type="SUPFAM" id="SSF53448">
    <property type="entry name" value="Nucleotide-diphospho-sugar transferases"/>
    <property type="match status" value="1"/>
</dbReference>
<evidence type="ECO:0000313" key="4">
    <source>
        <dbReference type="Proteomes" id="UP000054928"/>
    </source>
</evidence>
<evidence type="ECO:0000256" key="1">
    <source>
        <dbReference type="SAM" id="SignalP"/>
    </source>
</evidence>
<accession>A0A0P1AU45</accession>
<dbReference type="GeneID" id="36397167"/>
<feature type="domain" description="BD-FAE-like" evidence="2">
    <location>
        <begin position="483"/>
        <end position="697"/>
    </location>
</feature>
<dbReference type="EMBL" id="CCYD01001640">
    <property type="protein sequence ID" value="CEG45841.1"/>
    <property type="molecule type" value="Genomic_DNA"/>
</dbReference>
<protein>
    <submittedName>
        <fullName evidence="3">Carboxylesterase and related proteins</fullName>
    </submittedName>
</protein>
<proteinExistence type="predicted"/>
<keyword evidence="1" id="KW-0732">Signal</keyword>
<dbReference type="InterPro" id="IPR021067">
    <property type="entry name" value="Glycosyltransferase"/>
</dbReference>
<organism evidence="3 4">
    <name type="scientific">Plasmopara halstedii</name>
    <name type="common">Downy mildew of sunflower</name>
    <dbReference type="NCBI Taxonomy" id="4781"/>
    <lineage>
        <taxon>Eukaryota</taxon>
        <taxon>Sar</taxon>
        <taxon>Stramenopiles</taxon>
        <taxon>Oomycota</taxon>
        <taxon>Peronosporomycetes</taxon>
        <taxon>Peronosporales</taxon>
        <taxon>Peronosporaceae</taxon>
        <taxon>Plasmopara</taxon>
    </lineage>
</organism>
<dbReference type="Pfam" id="PF11397">
    <property type="entry name" value="GlcNAc"/>
    <property type="match status" value="1"/>
</dbReference>
<dbReference type="RefSeq" id="XP_024582210.1">
    <property type="nucleotide sequence ID" value="XM_024716630.1"/>
</dbReference>
<dbReference type="Gene3D" id="3.40.50.1820">
    <property type="entry name" value="alpha/beta hydrolase"/>
    <property type="match status" value="1"/>
</dbReference>
<dbReference type="PANTHER" id="PTHR34496">
    <property type="entry name" value="GLCNAC TRANSFERASE-RELATED"/>
    <property type="match status" value="1"/>
</dbReference>
<dbReference type="AlphaFoldDB" id="A0A0P1AU45"/>
<dbReference type="InterPro" id="IPR029044">
    <property type="entry name" value="Nucleotide-diphossugar_trans"/>
</dbReference>
<feature type="chain" id="PRO_5006058924" evidence="1">
    <location>
        <begin position="19"/>
        <end position="712"/>
    </location>
</feature>
<keyword evidence="4" id="KW-1185">Reference proteome</keyword>
<dbReference type="InterPro" id="IPR049492">
    <property type="entry name" value="BD-FAE-like_dom"/>
</dbReference>
<dbReference type="OrthoDB" id="76265at2759"/>
<dbReference type="Pfam" id="PF20434">
    <property type="entry name" value="BD-FAE"/>
    <property type="match status" value="1"/>
</dbReference>
<dbReference type="STRING" id="4781.A0A0P1AU45"/>
<feature type="signal peptide" evidence="1">
    <location>
        <begin position="1"/>
        <end position="18"/>
    </location>
</feature>
<dbReference type="InterPro" id="IPR029058">
    <property type="entry name" value="AB_hydrolase_fold"/>
</dbReference>
<evidence type="ECO:0000313" key="3">
    <source>
        <dbReference type="EMBL" id="CEG45841.1"/>
    </source>
</evidence>
<reference evidence="4" key="1">
    <citation type="submission" date="2014-09" db="EMBL/GenBank/DDBJ databases">
        <authorList>
            <person name="Sharma Rahul"/>
            <person name="Thines Marco"/>
        </authorList>
    </citation>
    <scope>NUCLEOTIDE SEQUENCE [LARGE SCALE GENOMIC DNA]</scope>
</reference>
<evidence type="ECO:0000259" key="2">
    <source>
        <dbReference type="Pfam" id="PF20434"/>
    </source>
</evidence>